<organism evidence="12 13">
    <name type="scientific">Malassezia japonica</name>
    <dbReference type="NCBI Taxonomy" id="223818"/>
    <lineage>
        <taxon>Eukaryota</taxon>
        <taxon>Fungi</taxon>
        <taxon>Dikarya</taxon>
        <taxon>Basidiomycota</taxon>
        <taxon>Ustilaginomycotina</taxon>
        <taxon>Malasseziomycetes</taxon>
        <taxon>Malasseziales</taxon>
        <taxon>Malasseziaceae</taxon>
        <taxon>Malassezia</taxon>
    </lineage>
</organism>
<keyword evidence="7" id="KW-0325">Glycoprotein</keyword>
<dbReference type="InterPro" id="IPR005629">
    <property type="entry name" value="Skn1/Kre6/Sbg1"/>
</dbReference>
<name>A0AAF0EZV3_9BASI</name>
<dbReference type="PANTHER" id="PTHR31361:SF1">
    <property type="entry name" value="BETA-GLUCAN SYNTHESIS-ASSOCIATED PROTEIN KRE6-RELATED"/>
    <property type="match status" value="1"/>
</dbReference>
<dbReference type="PANTHER" id="PTHR31361">
    <property type="entry name" value="BETA-GLUCAN SYNTHESIS-ASSOCIATED PROTEIN KRE6-RELATED"/>
    <property type="match status" value="1"/>
</dbReference>
<dbReference type="InterPro" id="IPR013320">
    <property type="entry name" value="ConA-like_dom_sf"/>
</dbReference>
<proteinExistence type="inferred from homology"/>
<evidence type="ECO:0000256" key="1">
    <source>
        <dbReference type="ARBA" id="ARBA00004606"/>
    </source>
</evidence>
<keyword evidence="3 10" id="KW-0812">Transmembrane</keyword>
<dbReference type="RefSeq" id="XP_060120744.1">
    <property type="nucleotide sequence ID" value="XM_060264761.1"/>
</dbReference>
<dbReference type="GO" id="GO:0031505">
    <property type="term" value="P:fungal-type cell wall organization"/>
    <property type="evidence" value="ECO:0007669"/>
    <property type="project" value="TreeGrafter"/>
</dbReference>
<dbReference type="SUPFAM" id="SSF49899">
    <property type="entry name" value="Concanavalin A-like lectins/glucanases"/>
    <property type="match status" value="1"/>
</dbReference>
<evidence type="ECO:0000256" key="2">
    <source>
        <dbReference type="ARBA" id="ARBA00010962"/>
    </source>
</evidence>
<dbReference type="Gene3D" id="2.60.120.200">
    <property type="match status" value="2"/>
</dbReference>
<dbReference type="AlphaFoldDB" id="A0AAF0EZV3"/>
<keyword evidence="5 10" id="KW-1133">Transmembrane helix</keyword>
<keyword evidence="4" id="KW-0735">Signal-anchor</keyword>
<feature type="compositionally biased region" description="Low complexity" evidence="9">
    <location>
        <begin position="22"/>
        <end position="39"/>
    </location>
</feature>
<sequence>MHSPFVKNLPLVPDATPGSGQLHPTPRLPPTLTLAASPTIDSPDSESPAVIYAEAFATDDATPQMPSGRWSSVQPEEEAQPGAVAANSVWPESDAPRQSTPPPPSTPPHASTPPRVSTPPSMQRHQSTAGQFDIPTYYGDDSDDMINVIDSYDRAPTRQLSRTSMRSNASPSLAASIVDEYGSLSRMSSVVSRSGTFQKRHPHATLPDTPQNMSGKRQEVMRRGTAESDDTGVMSDRYPGAYPASYTGLDSPLSSPGRRQIIRAYAPRVGDTSEADHSVVSFPDQSTDQFILPPDYQSQVFLGDHPEQLYGADRDWDERKLAGKNHFSIRGIANLSALILLVLSVLMLFLGYPLLSAYRSFTQNRARAQLLGQQPDAPIQTLNIDHLRNSLIDPDTPMEERNRTRFRDGKPMKLVFSDEFNVPGRSFYPGEDPFWQAEDLHYWQTENYEWYDPETITTQDGDLVITLSEKPERGLNFRGGLLSSWNKFCFTGGYLEVRLQLPGRNNASGLWPAVWTMGNLGRAGYGASTEGLWPYSYDSCDVGTMTNQTYLDSQGGGPVAAETSGHYVDQYGPALSFLPGQRLSRCTCPNSDDHPGPRHPDGTFVGRSAPEIDVLEAAANNGEDEHGQVSMSLQVAPFDDAYNISQANGGFINHNNSKHAAKLNDYTGSSFQQAVSAKVNTTDAAYQYTGGEYDEYGFEYSPGGGPDSYITWTLSQEPAVTFNATALGPNPRTEVGQRLIPQEPMYILMNLGIASSFAWVNWDVLSAEFPAVMRVDYVRVWQEVDKINVGCSPPDFPTAAYIEKHHDAYHNTQYTSWLRPKDEGGYDHPFPGNMLKGEC</sequence>
<protein>
    <recommendedName>
        <fullName evidence="11">GH16 domain-containing protein</fullName>
    </recommendedName>
</protein>
<dbReference type="PROSITE" id="PS51762">
    <property type="entry name" value="GH16_2"/>
    <property type="match status" value="1"/>
</dbReference>
<keyword evidence="13" id="KW-1185">Reference proteome</keyword>
<dbReference type="FunFam" id="2.60.120.200:FF:000135">
    <property type="entry name" value="Related to KRE6-glucan synthase subunit"/>
    <property type="match status" value="1"/>
</dbReference>
<evidence type="ECO:0000313" key="12">
    <source>
        <dbReference type="EMBL" id="WFD37847.1"/>
    </source>
</evidence>
<gene>
    <name evidence="12" type="ORF">MJAP1_000794</name>
</gene>
<evidence type="ECO:0000256" key="7">
    <source>
        <dbReference type="ARBA" id="ARBA00023180"/>
    </source>
</evidence>
<comment type="subcellular location">
    <subcellularLocation>
        <location evidence="1">Membrane</location>
        <topology evidence="1">Single-pass type II membrane protein</topology>
    </subcellularLocation>
</comment>
<feature type="compositionally biased region" description="Pro residues" evidence="9">
    <location>
        <begin position="99"/>
        <end position="111"/>
    </location>
</feature>
<dbReference type="InterPro" id="IPR000757">
    <property type="entry name" value="Beta-glucanase-like"/>
</dbReference>
<evidence type="ECO:0000259" key="11">
    <source>
        <dbReference type="PROSITE" id="PS51762"/>
    </source>
</evidence>
<evidence type="ECO:0000256" key="3">
    <source>
        <dbReference type="ARBA" id="ARBA00022692"/>
    </source>
</evidence>
<dbReference type="GeneID" id="85224443"/>
<dbReference type="Proteomes" id="UP001217754">
    <property type="component" value="Chromosome 1"/>
</dbReference>
<reference evidence="12" key="1">
    <citation type="submission" date="2023-03" db="EMBL/GenBank/DDBJ databases">
        <title>Mating type loci evolution in Malassezia.</title>
        <authorList>
            <person name="Coelho M.A."/>
        </authorList>
    </citation>
    <scope>NUCLEOTIDE SEQUENCE</scope>
    <source>
        <strain evidence="12">CBS 9431</strain>
    </source>
</reference>
<dbReference type="GO" id="GO:0015926">
    <property type="term" value="F:glucosidase activity"/>
    <property type="evidence" value="ECO:0007669"/>
    <property type="project" value="TreeGrafter"/>
</dbReference>
<accession>A0AAF0EZV3</accession>
<evidence type="ECO:0000256" key="4">
    <source>
        <dbReference type="ARBA" id="ARBA00022968"/>
    </source>
</evidence>
<evidence type="ECO:0000256" key="9">
    <source>
        <dbReference type="SAM" id="MobiDB-lite"/>
    </source>
</evidence>
<keyword evidence="6 10" id="KW-0472">Membrane</keyword>
<evidence type="ECO:0000256" key="8">
    <source>
        <dbReference type="ARBA" id="ARBA00023316"/>
    </source>
</evidence>
<feature type="region of interest" description="Disordered" evidence="9">
    <location>
        <begin position="1"/>
        <end position="141"/>
    </location>
</feature>
<comment type="similarity">
    <text evidence="2">Belongs to the SKN1/KRE6 family.</text>
</comment>
<keyword evidence="8" id="KW-0961">Cell wall biogenesis/degradation</keyword>
<dbReference type="CDD" id="cd02180">
    <property type="entry name" value="GH16_fungal_KRE6_glucanase"/>
    <property type="match status" value="1"/>
</dbReference>
<feature type="compositionally biased region" description="Polar residues" evidence="9">
    <location>
        <begin position="118"/>
        <end position="130"/>
    </location>
</feature>
<evidence type="ECO:0000256" key="10">
    <source>
        <dbReference type="SAM" id="Phobius"/>
    </source>
</evidence>
<evidence type="ECO:0000313" key="13">
    <source>
        <dbReference type="Proteomes" id="UP001217754"/>
    </source>
</evidence>
<feature type="domain" description="GH16" evidence="11">
    <location>
        <begin position="386"/>
        <end position="786"/>
    </location>
</feature>
<evidence type="ECO:0000256" key="6">
    <source>
        <dbReference type="ARBA" id="ARBA00023136"/>
    </source>
</evidence>
<dbReference type="GO" id="GO:0005886">
    <property type="term" value="C:plasma membrane"/>
    <property type="evidence" value="ECO:0007669"/>
    <property type="project" value="TreeGrafter"/>
</dbReference>
<dbReference type="GO" id="GO:0005789">
    <property type="term" value="C:endoplasmic reticulum membrane"/>
    <property type="evidence" value="ECO:0007669"/>
    <property type="project" value="TreeGrafter"/>
</dbReference>
<dbReference type="GO" id="GO:0006078">
    <property type="term" value="P:(1-&gt;6)-beta-D-glucan biosynthetic process"/>
    <property type="evidence" value="ECO:0007669"/>
    <property type="project" value="TreeGrafter"/>
</dbReference>
<dbReference type="Pfam" id="PF03935">
    <property type="entry name" value="SKN1_KRE6_Sbg1"/>
    <property type="match status" value="1"/>
</dbReference>
<feature type="transmembrane region" description="Helical" evidence="10">
    <location>
        <begin position="332"/>
        <end position="355"/>
    </location>
</feature>
<dbReference type="EMBL" id="CP119958">
    <property type="protein sequence ID" value="WFD37847.1"/>
    <property type="molecule type" value="Genomic_DNA"/>
</dbReference>
<evidence type="ECO:0000256" key="5">
    <source>
        <dbReference type="ARBA" id="ARBA00022989"/>
    </source>
</evidence>
<feature type="region of interest" description="Disordered" evidence="9">
    <location>
        <begin position="195"/>
        <end position="217"/>
    </location>
</feature>